<protein>
    <recommendedName>
        <fullName evidence="11">tRNA-dihydrouridine synthase</fullName>
        <ecNumber evidence="11">1.3.1.-</ecNumber>
    </recommendedName>
</protein>
<feature type="active site" description="Proton donor" evidence="12">
    <location>
        <position position="90"/>
    </location>
</feature>
<keyword evidence="8 11" id="KW-0560">Oxidoreductase</keyword>
<keyword evidence="13" id="KW-0547">Nucleotide-binding</keyword>
<comment type="caution">
    <text evidence="15">The sequence shown here is derived from an EMBL/GenBank/DDBJ whole genome shotgun (WGS) entry which is preliminary data.</text>
</comment>
<dbReference type="InterPro" id="IPR024036">
    <property type="entry name" value="tRNA-dHydroUridine_Synthase_C"/>
</dbReference>
<keyword evidence="4 11" id="KW-0288">FMN</keyword>
<evidence type="ECO:0000256" key="4">
    <source>
        <dbReference type="ARBA" id="ARBA00022643"/>
    </source>
</evidence>
<dbReference type="GO" id="GO:0017150">
    <property type="term" value="F:tRNA dihydrouridine synthase activity"/>
    <property type="evidence" value="ECO:0007669"/>
    <property type="project" value="InterPro"/>
</dbReference>
<feature type="binding site" evidence="13">
    <location>
        <position position="158"/>
    </location>
    <ligand>
        <name>FMN</name>
        <dbReference type="ChEBI" id="CHEBI:58210"/>
    </ligand>
</feature>
<dbReference type="Pfam" id="PF01207">
    <property type="entry name" value="Dus"/>
    <property type="match status" value="1"/>
</dbReference>
<evidence type="ECO:0000313" key="15">
    <source>
        <dbReference type="EMBL" id="TSC93753.1"/>
    </source>
</evidence>
<dbReference type="PANTHER" id="PTHR45846">
    <property type="entry name" value="TRNA-DIHYDROURIDINE(47) SYNTHASE [NAD(P)(+)]-LIKE"/>
    <property type="match status" value="1"/>
</dbReference>
<dbReference type="GO" id="GO:0050660">
    <property type="term" value="F:flavin adenine dinucleotide binding"/>
    <property type="evidence" value="ECO:0007669"/>
    <property type="project" value="InterPro"/>
</dbReference>
<feature type="domain" description="DUS-like FMN-binding" evidence="14">
    <location>
        <begin position="40"/>
        <end position="299"/>
    </location>
</feature>
<dbReference type="InterPro" id="IPR013785">
    <property type="entry name" value="Aldolase_TIM"/>
</dbReference>
<dbReference type="PANTHER" id="PTHR45846:SF1">
    <property type="entry name" value="TRNA-DIHYDROURIDINE(47) SYNTHASE [NAD(P)(+)]-LIKE"/>
    <property type="match status" value="1"/>
</dbReference>
<keyword evidence="7" id="KW-0694">RNA-binding</keyword>
<dbReference type="AlphaFoldDB" id="A0A554LLJ5"/>
<evidence type="ECO:0000256" key="12">
    <source>
        <dbReference type="PIRSR" id="PIRSR006621-1"/>
    </source>
</evidence>
<evidence type="ECO:0000259" key="14">
    <source>
        <dbReference type="Pfam" id="PF01207"/>
    </source>
</evidence>
<evidence type="ECO:0000256" key="3">
    <source>
        <dbReference type="ARBA" id="ARBA00022630"/>
    </source>
</evidence>
<keyword evidence="5 11" id="KW-0819">tRNA processing</keyword>
<evidence type="ECO:0000256" key="6">
    <source>
        <dbReference type="ARBA" id="ARBA00022857"/>
    </source>
</evidence>
<evidence type="ECO:0000256" key="7">
    <source>
        <dbReference type="ARBA" id="ARBA00022884"/>
    </source>
</evidence>
<dbReference type="Proteomes" id="UP000316495">
    <property type="component" value="Unassembled WGS sequence"/>
</dbReference>
<gene>
    <name evidence="15" type="ORF">Athens101428_540</name>
</gene>
<evidence type="ECO:0000256" key="13">
    <source>
        <dbReference type="PIRSR" id="PIRSR006621-2"/>
    </source>
</evidence>
<keyword evidence="2" id="KW-0820">tRNA-binding</keyword>
<keyword evidence="3 11" id="KW-0285">Flavoprotein</keyword>
<dbReference type="Gene3D" id="1.10.1200.80">
    <property type="entry name" value="Putative flavin oxidoreducatase, domain 2"/>
    <property type="match status" value="1"/>
</dbReference>
<dbReference type="EC" id="1.3.1.-" evidence="11"/>
<evidence type="ECO:0000256" key="8">
    <source>
        <dbReference type="ARBA" id="ARBA00023002"/>
    </source>
</evidence>
<accession>A0A554LLJ5</accession>
<dbReference type="InterPro" id="IPR035587">
    <property type="entry name" value="DUS-like_FMN-bd"/>
</dbReference>
<evidence type="ECO:0000313" key="16">
    <source>
        <dbReference type="Proteomes" id="UP000316495"/>
    </source>
</evidence>
<feature type="binding site" evidence="13">
    <location>
        <begin position="221"/>
        <end position="222"/>
    </location>
    <ligand>
        <name>FMN</name>
        <dbReference type="ChEBI" id="CHEBI:58210"/>
    </ligand>
</feature>
<evidence type="ECO:0000256" key="5">
    <source>
        <dbReference type="ARBA" id="ARBA00022694"/>
    </source>
</evidence>
<dbReference type="InterPro" id="IPR001269">
    <property type="entry name" value="DUS_fam"/>
</dbReference>
<comment type="catalytic activity">
    <reaction evidence="10">
        <text>a 5,6-dihydrouridine in tRNA + NAD(+) = a uridine in tRNA + NADH + H(+)</text>
        <dbReference type="Rhea" id="RHEA:54452"/>
        <dbReference type="Rhea" id="RHEA-COMP:13339"/>
        <dbReference type="Rhea" id="RHEA-COMP:13887"/>
        <dbReference type="ChEBI" id="CHEBI:15378"/>
        <dbReference type="ChEBI" id="CHEBI:57540"/>
        <dbReference type="ChEBI" id="CHEBI:57945"/>
        <dbReference type="ChEBI" id="CHEBI:65315"/>
        <dbReference type="ChEBI" id="CHEBI:74443"/>
    </reaction>
</comment>
<feature type="binding site" evidence="13">
    <location>
        <position position="59"/>
    </location>
    <ligand>
        <name>FMN</name>
        <dbReference type="ChEBI" id="CHEBI:58210"/>
    </ligand>
</feature>
<dbReference type="PIRSF" id="PIRSF006621">
    <property type="entry name" value="Dus"/>
    <property type="match status" value="1"/>
</dbReference>
<dbReference type="Gene3D" id="3.20.20.70">
    <property type="entry name" value="Aldolase class I"/>
    <property type="match status" value="1"/>
</dbReference>
<dbReference type="SUPFAM" id="SSF51395">
    <property type="entry name" value="FMN-linked oxidoreductases"/>
    <property type="match status" value="1"/>
</dbReference>
<dbReference type="EMBL" id="VMGN01000029">
    <property type="protein sequence ID" value="TSC93753.1"/>
    <property type="molecule type" value="Genomic_DNA"/>
</dbReference>
<comment type="cofactor">
    <cofactor evidence="11 13">
        <name>FMN</name>
        <dbReference type="ChEBI" id="CHEBI:58210"/>
    </cofactor>
</comment>
<name>A0A554LLJ5_9BACT</name>
<sequence length="307" mass="34276">MTELVSADAVAHFARKVSENPKSEIRNPKQIQNLKFQISNNPTFKLMQFQKEEMPIVVQLFGKNPENFAKAAVWIEKNLKPAGIDINLGCPAKKVVRSGHGVALLKDPKLAVEIVKATCRATTLPVSVKTRLGFENDDEILELASKLISAGISALIIHGRTYKDGFSGEARWENIYQLKVKSEKLKVKGEKSKIKIIGNGDIRSYEDIQNKLKNLDGVAIGRGAIGNPFIFNSSFEKLSDGEKLEIKKKIALEHAKLAFEFFGDHGIIELRKHLLHYFKGNSQAKELRKKFVTVKSVEDVEGVLLEV</sequence>
<dbReference type="GO" id="GO:0000049">
    <property type="term" value="F:tRNA binding"/>
    <property type="evidence" value="ECO:0007669"/>
    <property type="project" value="UniProtKB-KW"/>
</dbReference>
<organism evidence="15 16">
    <name type="scientific">Candidatus Berkelbacteria bacterium Athens1014_28</name>
    <dbReference type="NCBI Taxonomy" id="2017145"/>
    <lineage>
        <taxon>Bacteria</taxon>
        <taxon>Candidatus Berkelbacteria</taxon>
    </lineage>
</organism>
<keyword evidence="6" id="KW-0521">NADP</keyword>
<comment type="catalytic activity">
    <reaction evidence="9">
        <text>a 5,6-dihydrouridine in tRNA + NADP(+) = a uridine in tRNA + NADPH + H(+)</text>
        <dbReference type="Rhea" id="RHEA:23624"/>
        <dbReference type="Rhea" id="RHEA-COMP:13339"/>
        <dbReference type="Rhea" id="RHEA-COMP:13887"/>
        <dbReference type="ChEBI" id="CHEBI:15378"/>
        <dbReference type="ChEBI" id="CHEBI:57783"/>
        <dbReference type="ChEBI" id="CHEBI:58349"/>
        <dbReference type="ChEBI" id="CHEBI:65315"/>
        <dbReference type="ChEBI" id="CHEBI:74443"/>
    </reaction>
</comment>
<comment type="function">
    <text evidence="1 11">Catalyzes the synthesis of 5,6-dihydrouridine (D), a modified base found in the D-loop of most tRNAs, via the reduction of the C5-C6 double bond in target uridines.</text>
</comment>
<comment type="similarity">
    <text evidence="11">Belongs to the dus family.</text>
</comment>
<feature type="binding site" evidence="13">
    <location>
        <position position="129"/>
    </location>
    <ligand>
        <name>FMN</name>
        <dbReference type="ChEBI" id="CHEBI:58210"/>
    </ligand>
</feature>
<evidence type="ECO:0000256" key="2">
    <source>
        <dbReference type="ARBA" id="ARBA00022555"/>
    </source>
</evidence>
<evidence type="ECO:0000256" key="1">
    <source>
        <dbReference type="ARBA" id="ARBA00002790"/>
    </source>
</evidence>
<evidence type="ECO:0000256" key="9">
    <source>
        <dbReference type="ARBA" id="ARBA00048205"/>
    </source>
</evidence>
<reference evidence="15 16" key="1">
    <citation type="submission" date="2017-07" db="EMBL/GenBank/DDBJ databases">
        <title>Mechanisms for carbon and nitrogen cycling indicate functional differentiation within the Candidate Phyla Radiation.</title>
        <authorList>
            <person name="Danczak R.E."/>
            <person name="Johnston M.D."/>
            <person name="Kenah C."/>
            <person name="Slattery M."/>
            <person name="Wrighton K.C."/>
            <person name="Wilkins M.J."/>
        </authorList>
    </citation>
    <scope>NUCLEOTIDE SEQUENCE [LARGE SCALE GENOMIC DNA]</scope>
    <source>
        <strain evidence="15">Athens1014_28</strain>
    </source>
</reference>
<dbReference type="CDD" id="cd02801">
    <property type="entry name" value="DUS_like_FMN"/>
    <property type="match status" value="1"/>
</dbReference>
<evidence type="ECO:0000256" key="10">
    <source>
        <dbReference type="ARBA" id="ARBA00048802"/>
    </source>
</evidence>
<proteinExistence type="inferred from homology"/>
<evidence type="ECO:0000256" key="11">
    <source>
        <dbReference type="PIRNR" id="PIRNR006621"/>
    </source>
</evidence>